<comment type="caution">
    <text evidence="1">The sequence shown here is derived from an EMBL/GenBank/DDBJ whole genome shotgun (WGS) entry which is preliminary data.</text>
</comment>
<gene>
    <name evidence="1" type="ORF">EVI01_02270</name>
</gene>
<dbReference type="Proteomes" id="UP000321830">
    <property type="component" value="Unassembled WGS sequence"/>
</dbReference>
<evidence type="ECO:0000313" key="2">
    <source>
        <dbReference type="Proteomes" id="UP000321830"/>
    </source>
</evidence>
<name>A0A511IYN3_9ENTE</name>
<dbReference type="AlphaFoldDB" id="A0A511IYN3"/>
<dbReference type="RefSeq" id="WP_155853993.1">
    <property type="nucleotide sequence ID" value="NZ_BJWF01000001.1"/>
</dbReference>
<protein>
    <submittedName>
        <fullName evidence="1">Uncharacterized protein</fullName>
    </submittedName>
</protein>
<proteinExistence type="predicted"/>
<sequence length="49" mass="5903">MDSTYKRRNNDFYKAMNKAEVEKESKSESDDLQEISQLLHLNTNFEKNY</sequence>
<evidence type="ECO:0000313" key="1">
    <source>
        <dbReference type="EMBL" id="GEL90890.1"/>
    </source>
</evidence>
<accession>A0A511IYN3</accession>
<reference evidence="1 2" key="1">
    <citation type="submission" date="2019-07" db="EMBL/GenBank/DDBJ databases">
        <title>Whole genome shotgun sequence of Enterococcus villorum NBRC 100699.</title>
        <authorList>
            <person name="Hosoyama A."/>
            <person name="Uohara A."/>
            <person name="Ohji S."/>
            <person name="Ichikawa N."/>
        </authorList>
    </citation>
    <scope>NUCLEOTIDE SEQUENCE [LARGE SCALE GENOMIC DNA]</scope>
    <source>
        <strain evidence="1 2">NBRC 100699</strain>
    </source>
</reference>
<organism evidence="1 2">
    <name type="scientific">Enterococcus villorum</name>
    <dbReference type="NCBI Taxonomy" id="112904"/>
    <lineage>
        <taxon>Bacteria</taxon>
        <taxon>Bacillati</taxon>
        <taxon>Bacillota</taxon>
        <taxon>Bacilli</taxon>
        <taxon>Lactobacillales</taxon>
        <taxon>Enterococcaceae</taxon>
        <taxon>Enterococcus</taxon>
    </lineage>
</organism>
<dbReference type="EMBL" id="BJWF01000001">
    <property type="protein sequence ID" value="GEL90890.1"/>
    <property type="molecule type" value="Genomic_DNA"/>
</dbReference>